<name>A0A0G4HJP4_9ALVE</name>
<sequence length="449" mass="48256">MEDLTAPPGSVVDNFNCDIFIYGAPAVVVGGVTFMTGVGAPIALAAGGVAGAGAYRVMHDYQNILTDEERQTEIKNYESLEKDARRSRANAHLAITLCASKENAAPKDNLRYSIASMEAQVKKAAYAWSKLNRGVVKELLAFAKHECVEDWASAEKLLEKAEKEPLTFAHGYHVSPPVREGGVCTRTFGRGSVCRSTQKVLFAPHQDPMGTREGEEGEGEGEGGGQLEGEMSGLGDFRLLRLAVIERDIPGGGTMLRELLRSGINFDSSWGGNCACVLSGGGNFAPVVTWVFDEPFHLFLYRLSWGVREWPTGAGGKEQMQCALHHRCSSAWANDFTFPPSLTFCRPRDVPIEQLRSLRTSIKSAIRSKSAPALRPAAGSADVLEESSDDESVAALERVAQGGQNGRQASRQTGAETERGGSSTVGSFPSWEEAPVQARVRVSAGGTTE</sequence>
<protein>
    <submittedName>
        <fullName evidence="2">Uncharacterized protein</fullName>
    </submittedName>
</protein>
<organism evidence="2">
    <name type="scientific">Chromera velia CCMP2878</name>
    <dbReference type="NCBI Taxonomy" id="1169474"/>
    <lineage>
        <taxon>Eukaryota</taxon>
        <taxon>Sar</taxon>
        <taxon>Alveolata</taxon>
        <taxon>Colpodellida</taxon>
        <taxon>Chromeraceae</taxon>
        <taxon>Chromera</taxon>
    </lineage>
</organism>
<feature type="region of interest" description="Disordered" evidence="1">
    <location>
        <begin position="376"/>
        <end position="449"/>
    </location>
</feature>
<reference evidence="2" key="1">
    <citation type="submission" date="2014-11" db="EMBL/GenBank/DDBJ databases">
        <authorList>
            <person name="Otto D Thomas"/>
            <person name="Naeem Raeece"/>
        </authorList>
    </citation>
    <scope>NUCLEOTIDE SEQUENCE</scope>
</reference>
<gene>
    <name evidence="2" type="ORF">Cvel_28325</name>
</gene>
<evidence type="ECO:0000256" key="1">
    <source>
        <dbReference type="SAM" id="MobiDB-lite"/>
    </source>
</evidence>
<dbReference type="EMBL" id="CDMZ01002919">
    <property type="protein sequence ID" value="CEM44399.1"/>
    <property type="molecule type" value="Genomic_DNA"/>
</dbReference>
<feature type="region of interest" description="Disordered" evidence="1">
    <location>
        <begin position="205"/>
        <end position="227"/>
    </location>
</feature>
<dbReference type="VEuPathDB" id="CryptoDB:Cvel_28325"/>
<feature type="compositionally biased region" description="Acidic residues" evidence="1">
    <location>
        <begin position="383"/>
        <end position="392"/>
    </location>
</feature>
<accession>A0A0G4HJP4</accession>
<evidence type="ECO:0000313" key="2">
    <source>
        <dbReference type="EMBL" id="CEM44399.1"/>
    </source>
</evidence>
<feature type="compositionally biased region" description="Polar residues" evidence="1">
    <location>
        <begin position="406"/>
        <end position="427"/>
    </location>
</feature>
<dbReference type="AlphaFoldDB" id="A0A0G4HJP4"/>
<proteinExistence type="predicted"/>